<evidence type="ECO:0000256" key="1">
    <source>
        <dbReference type="ARBA" id="ARBA00022553"/>
    </source>
</evidence>
<dbReference type="CDD" id="cd17535">
    <property type="entry name" value="REC_NarL-like"/>
    <property type="match status" value="1"/>
</dbReference>
<evidence type="ECO:0000313" key="7">
    <source>
        <dbReference type="EMBL" id="RKN79159.1"/>
    </source>
</evidence>
<keyword evidence="2" id="KW-0805">Transcription regulation</keyword>
<dbReference type="SUPFAM" id="SSF52172">
    <property type="entry name" value="CheY-like"/>
    <property type="match status" value="1"/>
</dbReference>
<keyword evidence="3 7" id="KW-0238">DNA-binding</keyword>
<dbReference type="GO" id="GO:0000160">
    <property type="term" value="P:phosphorelay signal transduction system"/>
    <property type="evidence" value="ECO:0007669"/>
    <property type="project" value="InterPro"/>
</dbReference>
<dbReference type="PANTHER" id="PTHR43214:SF43">
    <property type="entry name" value="TWO-COMPONENT RESPONSE REGULATOR"/>
    <property type="match status" value="1"/>
</dbReference>
<comment type="caution">
    <text evidence="7">The sequence shown here is derived from an EMBL/GenBank/DDBJ whole genome shotgun (WGS) entry which is preliminary data.</text>
</comment>
<dbReference type="SMART" id="SM00421">
    <property type="entry name" value="HTH_LUXR"/>
    <property type="match status" value="1"/>
</dbReference>
<gene>
    <name evidence="7" type="ORF">D7M11_20990</name>
</gene>
<keyword evidence="1 5" id="KW-0597">Phosphoprotein</keyword>
<organism evidence="7 8">
    <name type="scientific">Paenibacillus ginsengarvi</name>
    <dbReference type="NCBI Taxonomy" id="400777"/>
    <lineage>
        <taxon>Bacteria</taxon>
        <taxon>Bacillati</taxon>
        <taxon>Bacillota</taxon>
        <taxon>Bacilli</taxon>
        <taxon>Bacillales</taxon>
        <taxon>Paenibacillaceae</taxon>
        <taxon>Paenibacillus</taxon>
    </lineage>
</organism>
<name>A0A3B0C4Y4_9BACL</name>
<evidence type="ECO:0000256" key="5">
    <source>
        <dbReference type="PROSITE-ProRule" id="PRU00169"/>
    </source>
</evidence>
<dbReference type="InterPro" id="IPR011006">
    <property type="entry name" value="CheY-like_superfamily"/>
</dbReference>
<evidence type="ECO:0000313" key="8">
    <source>
        <dbReference type="Proteomes" id="UP000282311"/>
    </source>
</evidence>
<dbReference type="InterPro" id="IPR000792">
    <property type="entry name" value="Tscrpt_reg_LuxR_C"/>
</dbReference>
<sequence>MTERIRIIVAEDLQVLREHFCELIGKETDMEVVGQASSGREVLELVASRDVDLILMDIEMDFKHDGIVTAMTVLSNHPDIKIVFLTVHEDDETVFGAFETGAVDYLLKTSPSSEVVSSIRKAHEGIVQVRPEVAYKIKNEFTRIRRNEESFLKAAVIVSQLTPSELAILELLQSEMKIAEIAKDRQVELSTIKSQINVILKKFNKKRTKEVVALLRDLNLMPFIHKVRDGGEG</sequence>
<dbReference type="SUPFAM" id="SSF46894">
    <property type="entry name" value="C-terminal effector domain of the bipartite response regulators"/>
    <property type="match status" value="1"/>
</dbReference>
<dbReference type="RefSeq" id="WP_120749214.1">
    <property type="nucleotide sequence ID" value="NZ_RBAH01000016.1"/>
</dbReference>
<dbReference type="Gene3D" id="3.40.50.2300">
    <property type="match status" value="1"/>
</dbReference>
<dbReference type="EMBL" id="RBAH01000016">
    <property type="protein sequence ID" value="RKN79159.1"/>
    <property type="molecule type" value="Genomic_DNA"/>
</dbReference>
<dbReference type="AlphaFoldDB" id="A0A3B0C4Y4"/>
<dbReference type="GO" id="GO:0003677">
    <property type="term" value="F:DNA binding"/>
    <property type="evidence" value="ECO:0007669"/>
    <property type="project" value="UniProtKB-KW"/>
</dbReference>
<dbReference type="PROSITE" id="PS50110">
    <property type="entry name" value="RESPONSE_REGULATORY"/>
    <property type="match status" value="1"/>
</dbReference>
<reference evidence="7 8" key="1">
    <citation type="journal article" date="2007" name="Int. J. Syst. Evol. Microbiol.">
        <title>Paenibacillus ginsengarvi sp. nov., isolated from soil from ginseng cultivation.</title>
        <authorList>
            <person name="Yoon M.H."/>
            <person name="Ten L.N."/>
            <person name="Im W.T."/>
        </authorList>
    </citation>
    <scope>NUCLEOTIDE SEQUENCE [LARGE SCALE GENOMIC DNA]</scope>
    <source>
        <strain evidence="7 8">KCTC 13059</strain>
    </source>
</reference>
<dbReference type="PANTHER" id="PTHR43214">
    <property type="entry name" value="TWO-COMPONENT RESPONSE REGULATOR"/>
    <property type="match status" value="1"/>
</dbReference>
<dbReference type="GO" id="GO:0006355">
    <property type="term" value="P:regulation of DNA-templated transcription"/>
    <property type="evidence" value="ECO:0007669"/>
    <property type="project" value="InterPro"/>
</dbReference>
<accession>A0A3B0C4Y4</accession>
<dbReference type="InterPro" id="IPR016032">
    <property type="entry name" value="Sig_transdc_resp-reg_C-effctor"/>
</dbReference>
<proteinExistence type="predicted"/>
<dbReference type="Proteomes" id="UP000282311">
    <property type="component" value="Unassembled WGS sequence"/>
</dbReference>
<keyword evidence="8" id="KW-1185">Reference proteome</keyword>
<evidence type="ECO:0000256" key="3">
    <source>
        <dbReference type="ARBA" id="ARBA00023125"/>
    </source>
</evidence>
<dbReference type="SMART" id="SM00448">
    <property type="entry name" value="REC"/>
    <property type="match status" value="1"/>
</dbReference>
<dbReference type="InterPro" id="IPR001789">
    <property type="entry name" value="Sig_transdc_resp-reg_receiver"/>
</dbReference>
<protein>
    <submittedName>
        <fullName evidence="7">DNA-binding response regulator</fullName>
    </submittedName>
</protein>
<feature type="modified residue" description="4-aspartylphosphate" evidence="5">
    <location>
        <position position="57"/>
    </location>
</feature>
<dbReference type="Pfam" id="PF00072">
    <property type="entry name" value="Response_reg"/>
    <property type="match status" value="1"/>
</dbReference>
<dbReference type="InterPro" id="IPR039420">
    <property type="entry name" value="WalR-like"/>
</dbReference>
<evidence type="ECO:0000256" key="2">
    <source>
        <dbReference type="ARBA" id="ARBA00023015"/>
    </source>
</evidence>
<keyword evidence="4" id="KW-0804">Transcription</keyword>
<dbReference type="InterPro" id="IPR058245">
    <property type="entry name" value="NreC/VraR/RcsB-like_REC"/>
</dbReference>
<dbReference type="OrthoDB" id="188043at2"/>
<evidence type="ECO:0000259" key="6">
    <source>
        <dbReference type="PROSITE" id="PS50110"/>
    </source>
</evidence>
<evidence type="ECO:0000256" key="4">
    <source>
        <dbReference type="ARBA" id="ARBA00023163"/>
    </source>
</evidence>
<feature type="domain" description="Response regulatory" evidence="6">
    <location>
        <begin position="6"/>
        <end position="123"/>
    </location>
</feature>